<dbReference type="Pfam" id="PF00015">
    <property type="entry name" value="MCPsignal"/>
    <property type="match status" value="1"/>
</dbReference>
<dbReference type="SUPFAM" id="SSF58104">
    <property type="entry name" value="Methyl-accepting chemotaxis protein (MCP) signaling domain"/>
    <property type="match status" value="1"/>
</dbReference>
<keyword evidence="2" id="KW-1003">Cell membrane</keyword>
<dbReference type="SMART" id="SM00304">
    <property type="entry name" value="HAMP"/>
    <property type="match status" value="2"/>
</dbReference>
<evidence type="ECO:0000256" key="2">
    <source>
        <dbReference type="ARBA" id="ARBA00022475"/>
    </source>
</evidence>
<dbReference type="PANTHER" id="PTHR32089">
    <property type="entry name" value="METHYL-ACCEPTING CHEMOTAXIS PROTEIN MCPB"/>
    <property type="match status" value="1"/>
</dbReference>
<evidence type="ECO:0000313" key="16">
    <source>
        <dbReference type="EMBL" id="RWU25004.1"/>
    </source>
</evidence>
<evidence type="ECO:0000256" key="10">
    <source>
        <dbReference type="ARBA" id="ARBA00029447"/>
    </source>
</evidence>
<name>A0A443ZW89_9PSED</name>
<feature type="transmembrane region" description="Helical" evidence="12">
    <location>
        <begin position="20"/>
        <end position="42"/>
    </location>
</feature>
<protein>
    <recommendedName>
        <fullName evidence="18">Methyl-accepting chemotaxis protein</fullName>
    </recommendedName>
</protein>
<evidence type="ECO:0000256" key="9">
    <source>
        <dbReference type="ARBA" id="ARBA00023224"/>
    </source>
</evidence>
<dbReference type="FunFam" id="1.10.287.950:FF:000001">
    <property type="entry name" value="Methyl-accepting chemotaxis sensory transducer"/>
    <property type="match status" value="1"/>
</dbReference>
<keyword evidence="5" id="KW-0997">Cell inner membrane</keyword>
<keyword evidence="8 12" id="KW-0472">Membrane</keyword>
<comment type="subcellular location">
    <subcellularLocation>
        <location evidence="1">Cell inner membrane</location>
        <topology evidence="1">Multi-pass membrane protein</topology>
    </subcellularLocation>
</comment>
<comment type="caution">
    <text evidence="16">The sequence shown here is derived from an EMBL/GenBank/DDBJ whole genome shotgun (WGS) entry which is preliminary data.</text>
</comment>
<evidence type="ECO:0000256" key="1">
    <source>
        <dbReference type="ARBA" id="ARBA00004429"/>
    </source>
</evidence>
<dbReference type="AlphaFoldDB" id="A0A443ZW89"/>
<dbReference type="PROSITE" id="PS50885">
    <property type="entry name" value="HAMP"/>
    <property type="match status" value="1"/>
</dbReference>
<reference evidence="16 17" key="1">
    <citation type="submission" date="2018-06" db="EMBL/GenBank/DDBJ databases">
        <title>Bacteria isolated from soil of Wuhan.</title>
        <authorList>
            <person name="Wei X."/>
            <person name="Chunhua H."/>
        </authorList>
    </citation>
    <scope>NUCLEOTIDE SEQUENCE [LARGE SCALE GENOMIC DNA]</scope>
    <source>
        <strain evidence="17">xwS2</strain>
    </source>
</reference>
<evidence type="ECO:0000256" key="12">
    <source>
        <dbReference type="SAM" id="Phobius"/>
    </source>
</evidence>
<keyword evidence="4" id="KW-0145">Chemotaxis</keyword>
<evidence type="ECO:0000256" key="3">
    <source>
        <dbReference type="ARBA" id="ARBA00022481"/>
    </source>
</evidence>
<dbReference type="GO" id="GO:0006935">
    <property type="term" value="P:chemotaxis"/>
    <property type="evidence" value="ECO:0007669"/>
    <property type="project" value="UniProtKB-KW"/>
</dbReference>
<feature type="domain" description="T-SNARE coiled-coil homology" evidence="14">
    <location>
        <begin position="447"/>
        <end position="509"/>
    </location>
</feature>
<evidence type="ECO:0000256" key="5">
    <source>
        <dbReference type="ARBA" id="ARBA00022519"/>
    </source>
</evidence>
<dbReference type="PROSITE" id="PS50192">
    <property type="entry name" value="T_SNARE"/>
    <property type="match status" value="1"/>
</dbReference>
<feature type="domain" description="Methyl-accepting transducer" evidence="13">
    <location>
        <begin position="260"/>
        <end position="496"/>
    </location>
</feature>
<dbReference type="InterPro" id="IPR000727">
    <property type="entry name" value="T_SNARE_dom"/>
</dbReference>
<feature type="domain" description="HAMP" evidence="15">
    <location>
        <begin position="203"/>
        <end position="255"/>
    </location>
</feature>
<feature type="transmembrane region" description="Helical" evidence="12">
    <location>
        <begin position="177"/>
        <end position="201"/>
    </location>
</feature>
<evidence type="ECO:0000313" key="17">
    <source>
        <dbReference type="Proteomes" id="UP000288983"/>
    </source>
</evidence>
<keyword evidence="3" id="KW-0488">Methylation</keyword>
<dbReference type="SMART" id="SM00283">
    <property type="entry name" value="MA"/>
    <property type="match status" value="1"/>
</dbReference>
<evidence type="ECO:0000256" key="11">
    <source>
        <dbReference type="PROSITE-ProRule" id="PRU00284"/>
    </source>
</evidence>
<sequence>MSKHGSFLSGLNVQSKLAIGFSMVILTGLTCTASGYFGTYLLSRLIEGNFAATSIEKLTLDLRSAEIRFFMFGDKESRDLLHAQVKEMNEEIGVVKNKLSQGYSGEFNEINEAWQAHKSVLKELDRTVVPPALPESALSAKKWVEAEQVITERSKALATAIIEVKERLRNAGVSSVSLIYILLTVTSSLAMLVSVIAVWLISRQLVSGLKEVVNQAQQIEAGNLCEISHSSRGDEIGQLQRATQAMSGGLRALVSQINQGAAELAQASLQLAQDSAEGQSELELQTAEVEQVSTAINQMVVTIQEIARSTELAAVTASLADTKARDGNQVVSIVLSQIELISQDMGELGQAMKYLQQGSGRIGQVVDVIKAVADQTNLLALNAAIEAARAGEQGRGFAVVADEVRALARRTQQSTSEIAELVVAIQDGSESAARLMSRSYQRTSDAVVQAESARQALDGINTSVADIQAMNQQIASAAEEQGAAVNVVHDNIARVRGMADRSSIKASRALVAIRDLARLGAGLKDSVQRFHL</sequence>
<keyword evidence="9 11" id="KW-0807">Transducer</keyword>
<dbReference type="PROSITE" id="PS50111">
    <property type="entry name" value="CHEMOTAXIS_TRANSDUC_2"/>
    <property type="match status" value="1"/>
</dbReference>
<dbReference type="InterPro" id="IPR003660">
    <property type="entry name" value="HAMP_dom"/>
</dbReference>
<evidence type="ECO:0000256" key="8">
    <source>
        <dbReference type="ARBA" id="ARBA00023136"/>
    </source>
</evidence>
<dbReference type="InterPro" id="IPR004089">
    <property type="entry name" value="MCPsignal_dom"/>
</dbReference>
<dbReference type="OrthoDB" id="6434013at2"/>
<organism evidence="16 17">
    <name type="scientific">Pseudomonas alkylphenolica</name>
    <dbReference type="NCBI Taxonomy" id="237609"/>
    <lineage>
        <taxon>Bacteria</taxon>
        <taxon>Pseudomonadati</taxon>
        <taxon>Pseudomonadota</taxon>
        <taxon>Gammaproteobacteria</taxon>
        <taxon>Pseudomonadales</taxon>
        <taxon>Pseudomonadaceae</taxon>
        <taxon>Pseudomonas</taxon>
    </lineage>
</organism>
<dbReference type="PANTHER" id="PTHR32089:SF120">
    <property type="entry name" value="METHYL-ACCEPTING CHEMOTAXIS PROTEIN TLPQ"/>
    <property type="match status" value="1"/>
</dbReference>
<evidence type="ECO:0008006" key="18">
    <source>
        <dbReference type="Google" id="ProtNLM"/>
    </source>
</evidence>
<keyword evidence="7 12" id="KW-1133">Transmembrane helix</keyword>
<evidence type="ECO:0000259" key="14">
    <source>
        <dbReference type="PROSITE" id="PS50192"/>
    </source>
</evidence>
<comment type="similarity">
    <text evidence="10">Belongs to the methyl-accepting chemotaxis (MCP) protein family.</text>
</comment>
<dbReference type="GO" id="GO:0007165">
    <property type="term" value="P:signal transduction"/>
    <property type="evidence" value="ECO:0007669"/>
    <property type="project" value="UniProtKB-KW"/>
</dbReference>
<keyword evidence="6 12" id="KW-0812">Transmembrane</keyword>
<dbReference type="Proteomes" id="UP000288983">
    <property type="component" value="Unassembled WGS sequence"/>
</dbReference>
<proteinExistence type="inferred from homology"/>
<evidence type="ECO:0000256" key="4">
    <source>
        <dbReference type="ARBA" id="ARBA00022500"/>
    </source>
</evidence>
<dbReference type="CDD" id="cd06225">
    <property type="entry name" value="HAMP"/>
    <property type="match status" value="1"/>
</dbReference>
<evidence type="ECO:0000259" key="15">
    <source>
        <dbReference type="PROSITE" id="PS50885"/>
    </source>
</evidence>
<dbReference type="Pfam" id="PF00672">
    <property type="entry name" value="HAMP"/>
    <property type="match status" value="1"/>
</dbReference>
<dbReference type="GO" id="GO:0005886">
    <property type="term" value="C:plasma membrane"/>
    <property type="evidence" value="ECO:0007669"/>
    <property type="project" value="UniProtKB-SubCell"/>
</dbReference>
<evidence type="ECO:0000256" key="6">
    <source>
        <dbReference type="ARBA" id="ARBA00022692"/>
    </source>
</evidence>
<dbReference type="CDD" id="cd11386">
    <property type="entry name" value="MCP_signal"/>
    <property type="match status" value="1"/>
</dbReference>
<dbReference type="EMBL" id="QJRG01000034">
    <property type="protein sequence ID" value="RWU25004.1"/>
    <property type="molecule type" value="Genomic_DNA"/>
</dbReference>
<evidence type="ECO:0000256" key="7">
    <source>
        <dbReference type="ARBA" id="ARBA00022989"/>
    </source>
</evidence>
<dbReference type="Gene3D" id="1.10.287.950">
    <property type="entry name" value="Methyl-accepting chemotaxis protein"/>
    <property type="match status" value="1"/>
</dbReference>
<accession>A0A443ZW89</accession>
<gene>
    <name evidence="16" type="ORF">DM813_04505</name>
</gene>
<evidence type="ECO:0000259" key="13">
    <source>
        <dbReference type="PROSITE" id="PS50111"/>
    </source>
</evidence>